<proteinExistence type="inferred from homology"/>
<dbReference type="Gene3D" id="3.40.190.10">
    <property type="entry name" value="Periplasmic binding protein-like II"/>
    <property type="match status" value="2"/>
</dbReference>
<dbReference type="NCBIfam" id="TIGR00975">
    <property type="entry name" value="3a0107s03"/>
    <property type="match status" value="1"/>
</dbReference>
<evidence type="ECO:0000256" key="5">
    <source>
        <dbReference type="ARBA" id="ARBA00022448"/>
    </source>
</evidence>
<comment type="similarity">
    <text evidence="2 7">Belongs to the PstS family.</text>
</comment>
<dbReference type="InterPro" id="IPR024370">
    <property type="entry name" value="PBP_domain"/>
</dbReference>
<dbReference type="Proteomes" id="UP000592780">
    <property type="component" value="Unassembled WGS sequence"/>
</dbReference>
<evidence type="ECO:0000256" key="9">
    <source>
        <dbReference type="SAM" id="Phobius"/>
    </source>
</evidence>
<comment type="caution">
    <text evidence="11">The sequence shown here is derived from an EMBL/GenBank/DDBJ whole genome shotgun (WGS) entry which is preliminary data.</text>
</comment>
<dbReference type="AlphaFoldDB" id="A0A7W8PQC2"/>
<keyword evidence="9" id="KW-0812">Transmembrane</keyword>
<dbReference type="EMBL" id="JACHDD010000004">
    <property type="protein sequence ID" value="MBB5424405.1"/>
    <property type="molecule type" value="Genomic_DNA"/>
</dbReference>
<evidence type="ECO:0000256" key="4">
    <source>
        <dbReference type="ARBA" id="ARBA00021889"/>
    </source>
</evidence>
<feature type="compositionally biased region" description="Polar residues" evidence="8">
    <location>
        <begin position="21"/>
        <end position="35"/>
    </location>
</feature>
<dbReference type="CDD" id="cd13565">
    <property type="entry name" value="PBP2_PstS"/>
    <property type="match status" value="1"/>
</dbReference>
<dbReference type="GO" id="GO:0042301">
    <property type="term" value="F:phosphate ion binding"/>
    <property type="evidence" value="ECO:0007669"/>
    <property type="project" value="InterPro"/>
</dbReference>
<evidence type="ECO:0000313" key="11">
    <source>
        <dbReference type="EMBL" id="MBB5424405.1"/>
    </source>
</evidence>
<comment type="function">
    <text evidence="1 7">Part of the ABC transporter complex PstSACB involved in phosphate import.</text>
</comment>
<feature type="domain" description="PBP" evidence="10">
    <location>
        <begin position="65"/>
        <end position="346"/>
    </location>
</feature>
<keyword evidence="12" id="KW-1185">Reference proteome</keyword>
<accession>A0A7W8PQC2</accession>
<keyword evidence="9" id="KW-0472">Membrane</keyword>
<dbReference type="PIRSF" id="PIRSF002756">
    <property type="entry name" value="PstS"/>
    <property type="match status" value="1"/>
</dbReference>
<evidence type="ECO:0000256" key="1">
    <source>
        <dbReference type="ARBA" id="ARBA00002841"/>
    </source>
</evidence>
<evidence type="ECO:0000256" key="8">
    <source>
        <dbReference type="SAM" id="MobiDB-lite"/>
    </source>
</evidence>
<evidence type="ECO:0000313" key="12">
    <source>
        <dbReference type="Proteomes" id="UP000592780"/>
    </source>
</evidence>
<dbReference type="GO" id="GO:0043190">
    <property type="term" value="C:ATP-binding cassette (ABC) transporter complex"/>
    <property type="evidence" value="ECO:0007669"/>
    <property type="project" value="InterPro"/>
</dbReference>
<dbReference type="PANTHER" id="PTHR42996:SF1">
    <property type="entry name" value="PHOSPHATE-BINDING PROTEIN PSTS"/>
    <property type="match status" value="1"/>
</dbReference>
<keyword evidence="5 7" id="KW-0813">Transport</keyword>
<dbReference type="InterPro" id="IPR050962">
    <property type="entry name" value="Phosphate-bind_PstS"/>
</dbReference>
<reference evidence="11 12" key="1">
    <citation type="submission" date="2020-08" db="EMBL/GenBank/DDBJ databases">
        <title>Genomic Encyclopedia of Type Strains, Phase IV (KMG-V): Genome sequencing to study the core and pangenomes of soil and plant-associated prokaryotes.</title>
        <authorList>
            <person name="Whitman W."/>
        </authorList>
    </citation>
    <scope>NUCLEOTIDE SEQUENCE [LARGE SCALE GENOMIC DNA]</scope>
    <source>
        <strain evidence="11 12">JPY158</strain>
    </source>
</reference>
<feature type="region of interest" description="Disordered" evidence="8">
    <location>
        <begin position="1"/>
        <end position="38"/>
    </location>
</feature>
<dbReference type="PANTHER" id="PTHR42996">
    <property type="entry name" value="PHOSPHATE-BINDING PROTEIN PSTS"/>
    <property type="match status" value="1"/>
</dbReference>
<dbReference type="SUPFAM" id="SSF53850">
    <property type="entry name" value="Periplasmic binding protein-like II"/>
    <property type="match status" value="1"/>
</dbReference>
<keyword evidence="9" id="KW-1133">Transmembrane helix</keyword>
<keyword evidence="6 7" id="KW-0592">Phosphate transport</keyword>
<comment type="subunit">
    <text evidence="3 7">The complex is composed of two ATP-binding proteins (PstB), two transmembrane proteins (PstC and PstA) and a solute-binding protein (PstS).</text>
</comment>
<dbReference type="GO" id="GO:0035435">
    <property type="term" value="P:phosphate ion transmembrane transport"/>
    <property type="evidence" value="ECO:0007669"/>
    <property type="project" value="InterPro"/>
</dbReference>
<evidence type="ECO:0000256" key="3">
    <source>
        <dbReference type="ARBA" id="ARBA00011529"/>
    </source>
</evidence>
<dbReference type="InterPro" id="IPR005673">
    <property type="entry name" value="ABC_phos-bd_PstS"/>
</dbReference>
<evidence type="ECO:0000256" key="2">
    <source>
        <dbReference type="ARBA" id="ARBA00008725"/>
    </source>
</evidence>
<dbReference type="Pfam" id="PF12849">
    <property type="entry name" value="PBP_like_2"/>
    <property type="match status" value="1"/>
</dbReference>
<gene>
    <name evidence="11" type="ORF">HDG40_002550</name>
</gene>
<name>A0A7W8PQC2_PARAM</name>
<evidence type="ECO:0000256" key="6">
    <source>
        <dbReference type="ARBA" id="ARBA00022592"/>
    </source>
</evidence>
<feature type="transmembrane region" description="Helical" evidence="9">
    <location>
        <begin position="43"/>
        <end position="63"/>
    </location>
</feature>
<evidence type="ECO:0000256" key="7">
    <source>
        <dbReference type="PIRNR" id="PIRNR002756"/>
    </source>
</evidence>
<evidence type="ECO:0000259" key="10">
    <source>
        <dbReference type="Pfam" id="PF12849"/>
    </source>
</evidence>
<protein>
    <recommendedName>
        <fullName evidence="4 7">Phosphate-binding protein PstS</fullName>
    </recommendedName>
</protein>
<sequence>MQESYTPDESCKLNRRHGRPPTSSRIGRSGSAMSRNKNRRETFVRTLGAIMAGLICCSCAAAACAADIKGAGSTFAAPLYTRWAADYQKSGGSRVIYQGTGSSDGLKQVIAREVDFAGSDAPLTDDQLTRNGLRQFPTVIGGVVPVVNLPGLKAGEVMLTGPVIAEIYLGKIQFWDDPAIVRLNPKIKMPNYPIAVVRRQDGSGTTLIWTHYLAQVSPEWKRRVGEGTSVRWPLGIGGKGNEGIATYVGYLPGAIGYVAWDFTKQNRLKYVAMTNAAGNVVQPSGVTFKAAAASADWSGSLSQLLTNQPGKDAWPVMGATYVLLPATPNQPGHDEATLKFFEWALSHGGPTVNALDYIPLPDLVVTKIRSQWPADPGDKPVRKVLAVP</sequence>
<dbReference type="NCBIfam" id="NF008171">
    <property type="entry name" value="PRK10918.1"/>
    <property type="match status" value="1"/>
</dbReference>
<organism evidence="11 12">
    <name type="scientific">Paraburkholderia atlantica</name>
    <dbReference type="NCBI Taxonomy" id="2654982"/>
    <lineage>
        <taxon>Bacteria</taxon>
        <taxon>Pseudomonadati</taxon>
        <taxon>Pseudomonadota</taxon>
        <taxon>Betaproteobacteria</taxon>
        <taxon>Burkholderiales</taxon>
        <taxon>Burkholderiaceae</taxon>
        <taxon>Paraburkholderia</taxon>
    </lineage>
</organism>